<dbReference type="SUPFAM" id="SSF57783">
    <property type="entry name" value="Zinc beta-ribbon"/>
    <property type="match status" value="1"/>
</dbReference>
<name>A0A098YQ97_9BACT</name>
<organism evidence="1 2">
    <name type="scientific">Hoylesella timonensis S9-PR14</name>
    <dbReference type="NCBI Taxonomy" id="1401062"/>
    <lineage>
        <taxon>Bacteria</taxon>
        <taxon>Pseudomonadati</taxon>
        <taxon>Bacteroidota</taxon>
        <taxon>Bacteroidia</taxon>
        <taxon>Bacteroidales</taxon>
        <taxon>Prevotellaceae</taxon>
        <taxon>Hoylesella</taxon>
    </lineage>
</organism>
<dbReference type="GO" id="GO:0003677">
    <property type="term" value="F:DNA binding"/>
    <property type="evidence" value="ECO:0007669"/>
    <property type="project" value="InterPro"/>
</dbReference>
<protein>
    <submittedName>
        <fullName evidence="1">Mobilization protein</fullName>
    </submittedName>
</protein>
<dbReference type="GO" id="GO:0006260">
    <property type="term" value="P:DNA replication"/>
    <property type="evidence" value="ECO:0007669"/>
    <property type="project" value="InterPro"/>
</dbReference>
<accession>A0A098YQ97</accession>
<dbReference type="AlphaFoldDB" id="A0A098YQ97"/>
<dbReference type="InterPro" id="IPR036977">
    <property type="entry name" value="DNA_primase_Znf_CHC2"/>
</dbReference>
<dbReference type="Proteomes" id="UP000029723">
    <property type="component" value="Unassembled WGS sequence"/>
</dbReference>
<sequence>MNNEYYDLQSIKGISIADYLHARGIQPVKQYGSYALYNAPYREDYNASLKVDLARNLWYDFGLGKGGSIIDLVMLLQR</sequence>
<feature type="non-terminal residue" evidence="1">
    <location>
        <position position="78"/>
    </location>
</feature>
<gene>
    <name evidence="1" type="ORF">HMPREF9304_09890</name>
</gene>
<comment type="caution">
    <text evidence="1">The sequence shown here is derived from an EMBL/GenBank/DDBJ whole genome shotgun (WGS) entry which is preliminary data.</text>
</comment>
<reference evidence="1 2" key="1">
    <citation type="submission" date="2014-07" db="EMBL/GenBank/DDBJ databases">
        <authorList>
            <person name="McCorrison J."/>
            <person name="Sanka R."/>
            <person name="Torralba M."/>
            <person name="Gillis M."/>
            <person name="Haft D.H."/>
            <person name="Methe B."/>
            <person name="Sutton G."/>
            <person name="Nelson K.E."/>
        </authorList>
    </citation>
    <scope>NUCLEOTIDE SEQUENCE [LARGE SCALE GENOMIC DNA]</scope>
    <source>
        <strain evidence="1 2">S9-PR14</strain>
    </source>
</reference>
<dbReference type="EMBL" id="JRPQ01000145">
    <property type="protein sequence ID" value="KGI21499.1"/>
    <property type="molecule type" value="Genomic_DNA"/>
</dbReference>
<dbReference type="GO" id="GO:0008270">
    <property type="term" value="F:zinc ion binding"/>
    <property type="evidence" value="ECO:0007669"/>
    <property type="project" value="InterPro"/>
</dbReference>
<evidence type="ECO:0000313" key="2">
    <source>
        <dbReference type="Proteomes" id="UP000029723"/>
    </source>
</evidence>
<proteinExistence type="predicted"/>
<dbReference type="Gene3D" id="3.90.580.10">
    <property type="entry name" value="Zinc finger, CHC2-type domain"/>
    <property type="match status" value="1"/>
</dbReference>
<evidence type="ECO:0000313" key="1">
    <source>
        <dbReference type="EMBL" id="KGI21499.1"/>
    </source>
</evidence>